<dbReference type="PANTHER" id="PTHR34220">
    <property type="entry name" value="SENSOR HISTIDINE KINASE YPDA"/>
    <property type="match status" value="1"/>
</dbReference>
<feature type="domain" description="Signal transduction histidine kinase internal region" evidence="2">
    <location>
        <begin position="59"/>
        <end position="134"/>
    </location>
</feature>
<dbReference type="Proteomes" id="UP001156666">
    <property type="component" value="Unassembled WGS sequence"/>
</dbReference>
<name>A0AA37WIS1_9BACT</name>
<evidence type="ECO:0000313" key="4">
    <source>
        <dbReference type="Proteomes" id="UP001156666"/>
    </source>
</evidence>
<gene>
    <name evidence="3" type="ORF">GCM10007940_48060</name>
</gene>
<dbReference type="InterPro" id="IPR036890">
    <property type="entry name" value="HATPase_C_sf"/>
</dbReference>
<keyword evidence="1" id="KW-0812">Transmembrane</keyword>
<dbReference type="GO" id="GO:0016020">
    <property type="term" value="C:membrane"/>
    <property type="evidence" value="ECO:0007669"/>
    <property type="project" value="InterPro"/>
</dbReference>
<sequence length="244" mass="28311">MVNVQFWLRSLSVLLEVGVVSLFLNAFNVLIGFILRSFTSWFTDIKEKEELGKKTELLELEMIKLKLDPHFLFNTINNIDVLIETDPEKASEYVFKLSSILRFYLYKASDSVINLSDELKYIHEYVELQKIRTSNLEFVNLTINGDPANKKIAPMVFIPFIENAFKHSLDKKTNAIVINIEILHDVVHFQCKNKKNLFIDEHSEAKGLGDSLIKNRLKLIYGDNYHINVNDSEKEYLVDLKIPV</sequence>
<dbReference type="Pfam" id="PF06580">
    <property type="entry name" value="His_kinase"/>
    <property type="match status" value="1"/>
</dbReference>
<comment type="caution">
    <text evidence="3">The sequence shown here is derived from an EMBL/GenBank/DDBJ whole genome shotgun (WGS) entry which is preliminary data.</text>
</comment>
<dbReference type="PANTHER" id="PTHR34220:SF7">
    <property type="entry name" value="SENSOR HISTIDINE KINASE YPDA"/>
    <property type="match status" value="1"/>
</dbReference>
<dbReference type="InterPro" id="IPR010559">
    <property type="entry name" value="Sig_transdc_His_kin_internal"/>
</dbReference>
<dbReference type="GO" id="GO:0000155">
    <property type="term" value="F:phosphorelay sensor kinase activity"/>
    <property type="evidence" value="ECO:0007669"/>
    <property type="project" value="InterPro"/>
</dbReference>
<keyword evidence="1" id="KW-0472">Membrane</keyword>
<dbReference type="Gene3D" id="3.30.565.10">
    <property type="entry name" value="Histidine kinase-like ATPase, C-terminal domain"/>
    <property type="match status" value="1"/>
</dbReference>
<keyword evidence="4" id="KW-1185">Reference proteome</keyword>
<feature type="transmembrane region" description="Helical" evidence="1">
    <location>
        <begin position="12"/>
        <end position="35"/>
    </location>
</feature>
<evidence type="ECO:0000256" key="1">
    <source>
        <dbReference type="SAM" id="Phobius"/>
    </source>
</evidence>
<dbReference type="InterPro" id="IPR050640">
    <property type="entry name" value="Bact_2-comp_sensor_kinase"/>
</dbReference>
<reference evidence="3" key="1">
    <citation type="journal article" date="2014" name="Int. J. Syst. Evol. Microbiol.">
        <title>Complete genome sequence of Corynebacterium casei LMG S-19264T (=DSM 44701T), isolated from a smear-ripened cheese.</title>
        <authorList>
            <consortium name="US DOE Joint Genome Institute (JGI-PGF)"/>
            <person name="Walter F."/>
            <person name="Albersmeier A."/>
            <person name="Kalinowski J."/>
            <person name="Ruckert C."/>
        </authorList>
    </citation>
    <scope>NUCLEOTIDE SEQUENCE</scope>
    <source>
        <strain evidence="3">NBRC 108769</strain>
    </source>
</reference>
<accession>A0AA37WIS1</accession>
<keyword evidence="1" id="KW-1133">Transmembrane helix</keyword>
<proteinExistence type="predicted"/>
<protein>
    <recommendedName>
        <fullName evidence="2">Signal transduction histidine kinase internal region domain-containing protein</fullName>
    </recommendedName>
</protein>
<dbReference type="EMBL" id="BSOH01000037">
    <property type="protein sequence ID" value="GLR20190.1"/>
    <property type="molecule type" value="Genomic_DNA"/>
</dbReference>
<organism evidence="3 4">
    <name type="scientific">Portibacter lacus</name>
    <dbReference type="NCBI Taxonomy" id="1099794"/>
    <lineage>
        <taxon>Bacteria</taxon>
        <taxon>Pseudomonadati</taxon>
        <taxon>Bacteroidota</taxon>
        <taxon>Saprospiria</taxon>
        <taxon>Saprospirales</taxon>
        <taxon>Haliscomenobacteraceae</taxon>
        <taxon>Portibacter</taxon>
    </lineage>
</organism>
<reference evidence="3" key="2">
    <citation type="submission" date="2023-01" db="EMBL/GenBank/DDBJ databases">
        <title>Draft genome sequence of Portibacter lacus strain NBRC 108769.</title>
        <authorList>
            <person name="Sun Q."/>
            <person name="Mori K."/>
        </authorList>
    </citation>
    <scope>NUCLEOTIDE SEQUENCE</scope>
    <source>
        <strain evidence="3">NBRC 108769</strain>
    </source>
</reference>
<dbReference type="AlphaFoldDB" id="A0AA37WIS1"/>
<evidence type="ECO:0000313" key="3">
    <source>
        <dbReference type="EMBL" id="GLR20190.1"/>
    </source>
</evidence>
<evidence type="ECO:0000259" key="2">
    <source>
        <dbReference type="Pfam" id="PF06580"/>
    </source>
</evidence>